<reference evidence="1" key="1">
    <citation type="submission" date="2022-10" db="EMBL/GenBank/DDBJ databases">
        <authorList>
            <person name="Hyden B.L."/>
            <person name="Feng K."/>
            <person name="Yates T."/>
            <person name="Jawdy S."/>
            <person name="Smart L.B."/>
            <person name="Muchero W."/>
        </authorList>
    </citation>
    <scope>NUCLEOTIDE SEQUENCE</scope>
    <source>
        <tissue evidence="1">Shoot tip</tissue>
    </source>
</reference>
<name>A0ABQ9BBT1_9ROSI</name>
<organism evidence="1 2">
    <name type="scientific">Salix suchowensis</name>
    <dbReference type="NCBI Taxonomy" id="1278906"/>
    <lineage>
        <taxon>Eukaryota</taxon>
        <taxon>Viridiplantae</taxon>
        <taxon>Streptophyta</taxon>
        <taxon>Embryophyta</taxon>
        <taxon>Tracheophyta</taxon>
        <taxon>Spermatophyta</taxon>
        <taxon>Magnoliopsida</taxon>
        <taxon>eudicotyledons</taxon>
        <taxon>Gunneridae</taxon>
        <taxon>Pentapetalae</taxon>
        <taxon>rosids</taxon>
        <taxon>fabids</taxon>
        <taxon>Malpighiales</taxon>
        <taxon>Salicaceae</taxon>
        <taxon>Saliceae</taxon>
        <taxon>Salix</taxon>
    </lineage>
</organism>
<gene>
    <name evidence="1" type="ORF">OIU77_029794</name>
</gene>
<evidence type="ECO:0000313" key="1">
    <source>
        <dbReference type="EMBL" id="KAJ6380965.1"/>
    </source>
</evidence>
<evidence type="ECO:0008006" key="3">
    <source>
        <dbReference type="Google" id="ProtNLM"/>
    </source>
</evidence>
<dbReference type="PANTHER" id="PTHR37743">
    <property type="entry name" value="ARM REPEAT SUPERFAMILY PROTEIN"/>
    <property type="match status" value="1"/>
</dbReference>
<dbReference type="Proteomes" id="UP001141253">
    <property type="component" value="Chromosome 6"/>
</dbReference>
<accession>A0ABQ9BBT1</accession>
<dbReference type="PANTHER" id="PTHR37743:SF1">
    <property type="entry name" value="ARM REPEAT SUPERFAMILY PROTEIN"/>
    <property type="match status" value="1"/>
</dbReference>
<dbReference type="EMBL" id="JAPFFI010000009">
    <property type="protein sequence ID" value="KAJ6380965.1"/>
    <property type="molecule type" value="Genomic_DNA"/>
</dbReference>
<reference evidence="1" key="2">
    <citation type="journal article" date="2023" name="Int. J. Mol. Sci.">
        <title>De Novo Assembly and Annotation of 11 Diverse Shrub Willow (Salix) Genomes Reveals Novel Gene Organization in Sex-Linked Regions.</title>
        <authorList>
            <person name="Hyden B."/>
            <person name="Feng K."/>
            <person name="Yates T.B."/>
            <person name="Jawdy S."/>
            <person name="Cereghino C."/>
            <person name="Smart L.B."/>
            <person name="Muchero W."/>
        </authorList>
    </citation>
    <scope>NUCLEOTIDE SEQUENCE</scope>
    <source>
        <tissue evidence="1">Shoot tip</tissue>
    </source>
</reference>
<sequence length="203" mass="23283">MLKYHSSRPEVICLLLDCLSNLNKSPDPSKTAGDVREESKVDIDQVLKLIPEWSKTVQDWNPLIGPLIDKMFSEPANATIVRFLSYISEQLAEVTSEIFHPVLLQMKGQKEIDEGFLSMWESRMSTDEDSVKMQESLFERLCPLLIIRILPLRVFNDLNSSVFVWSTSQPKHCSWSVCNFFKPLLLLFLSLLLLPFTMKSSIS</sequence>
<proteinExistence type="predicted"/>
<comment type="caution">
    <text evidence="1">The sequence shown here is derived from an EMBL/GenBank/DDBJ whole genome shotgun (WGS) entry which is preliminary data.</text>
</comment>
<evidence type="ECO:0000313" key="2">
    <source>
        <dbReference type="Proteomes" id="UP001141253"/>
    </source>
</evidence>
<protein>
    <recommendedName>
        <fullName evidence="3">GCF C-terminal domain-containing protein</fullName>
    </recommendedName>
</protein>
<keyword evidence="2" id="KW-1185">Reference proteome</keyword>